<dbReference type="EMBL" id="CAJHJF010001268">
    <property type="protein sequence ID" value="CAD6914204.1"/>
    <property type="molecule type" value="Genomic_DNA"/>
</dbReference>
<comment type="caution">
    <text evidence="2">The sequence shown here is derived from an EMBL/GenBank/DDBJ whole genome shotgun (WGS) entry which is preliminary data.</text>
</comment>
<feature type="compositionally biased region" description="Basic and acidic residues" evidence="1">
    <location>
        <begin position="1"/>
        <end position="11"/>
    </location>
</feature>
<name>A0A9N8LWX5_9BASI</name>
<evidence type="ECO:0000256" key="1">
    <source>
        <dbReference type="SAM" id="MobiDB-lite"/>
    </source>
</evidence>
<accession>A0A9N8LWX5</accession>
<reference evidence="2 3" key="1">
    <citation type="submission" date="2020-10" db="EMBL/GenBank/DDBJ databases">
        <authorList>
            <person name="Sedaghatjoo S."/>
        </authorList>
    </citation>
    <scope>NUCLEOTIDE SEQUENCE [LARGE SCALE GENOMIC DNA]</scope>
    <source>
        <strain evidence="2 3">LLFL</strain>
    </source>
</reference>
<dbReference type="Proteomes" id="UP000836404">
    <property type="component" value="Unassembled WGS sequence"/>
</dbReference>
<gene>
    <name evidence="2" type="ORF">JKILLFL_G2477</name>
</gene>
<protein>
    <submittedName>
        <fullName evidence="2">Uncharacterized protein</fullName>
    </submittedName>
</protein>
<dbReference type="AlphaFoldDB" id="A0A9N8LWX5"/>
<evidence type="ECO:0000313" key="3">
    <source>
        <dbReference type="Proteomes" id="UP000836404"/>
    </source>
</evidence>
<keyword evidence="3" id="KW-1185">Reference proteome</keyword>
<sequence length="89" mass="9631">MAYRPDTDLRRAARAQLATSSPTAIERSAPPSILNQQIHSHGEGSGAISVGDNSAKRMTWETELQQLQADLNLFQSALPGYHSSSPPRS</sequence>
<proteinExistence type="predicted"/>
<evidence type="ECO:0000313" key="2">
    <source>
        <dbReference type="EMBL" id="CAD6914204.1"/>
    </source>
</evidence>
<feature type="region of interest" description="Disordered" evidence="1">
    <location>
        <begin position="1"/>
        <end position="30"/>
    </location>
</feature>
<organism evidence="2 3">
    <name type="scientific">Tilletia laevis</name>
    <dbReference type="NCBI Taxonomy" id="157183"/>
    <lineage>
        <taxon>Eukaryota</taxon>
        <taxon>Fungi</taxon>
        <taxon>Dikarya</taxon>
        <taxon>Basidiomycota</taxon>
        <taxon>Ustilaginomycotina</taxon>
        <taxon>Exobasidiomycetes</taxon>
        <taxon>Tilletiales</taxon>
        <taxon>Tilletiaceae</taxon>
        <taxon>Tilletia</taxon>
    </lineage>
</organism>